<dbReference type="Gene3D" id="3.30.1380.10">
    <property type="match status" value="1"/>
</dbReference>
<evidence type="ECO:0000256" key="3">
    <source>
        <dbReference type="ARBA" id="ARBA00022670"/>
    </source>
</evidence>
<dbReference type="RefSeq" id="WP_244643698.1">
    <property type="nucleotide sequence ID" value="NZ_BMES01000001.1"/>
</dbReference>
<evidence type="ECO:0000256" key="6">
    <source>
        <dbReference type="ARBA" id="ARBA00022801"/>
    </source>
</evidence>
<evidence type="ECO:0000256" key="12">
    <source>
        <dbReference type="SAM" id="MobiDB-lite"/>
    </source>
</evidence>
<dbReference type="PANTHER" id="PTHR37425">
    <property type="match status" value="1"/>
</dbReference>
<evidence type="ECO:0000313" key="13">
    <source>
        <dbReference type="EMBL" id="GGH17118.1"/>
    </source>
</evidence>
<dbReference type="GO" id="GO:0071555">
    <property type="term" value="P:cell wall organization"/>
    <property type="evidence" value="ECO:0007669"/>
    <property type="project" value="UniProtKB-KW"/>
</dbReference>
<evidence type="ECO:0000256" key="4">
    <source>
        <dbReference type="ARBA" id="ARBA00022723"/>
    </source>
</evidence>
<comment type="caution">
    <text evidence="13">The sequence shown here is derived from an EMBL/GenBank/DDBJ whole genome shotgun (WGS) entry which is preliminary data.</text>
</comment>
<keyword evidence="4" id="KW-0479">Metal-binding</keyword>
<evidence type="ECO:0000256" key="2">
    <source>
        <dbReference type="ARBA" id="ARBA00004776"/>
    </source>
</evidence>
<keyword evidence="3" id="KW-0645">Protease</keyword>
<reference evidence="13" key="2">
    <citation type="submission" date="2020-09" db="EMBL/GenBank/DDBJ databases">
        <authorList>
            <person name="Sun Q."/>
            <person name="Zhou Y."/>
        </authorList>
    </citation>
    <scope>NUCLEOTIDE SEQUENCE</scope>
    <source>
        <strain evidence="13">CGMCC 1.12214</strain>
    </source>
</reference>
<dbReference type="SUPFAM" id="SSF55166">
    <property type="entry name" value="Hedgehog/DD-peptidase"/>
    <property type="match status" value="1"/>
</dbReference>
<organism evidence="13 14">
    <name type="scientific">Alsobacter metallidurans</name>
    <dbReference type="NCBI Taxonomy" id="340221"/>
    <lineage>
        <taxon>Bacteria</taxon>
        <taxon>Pseudomonadati</taxon>
        <taxon>Pseudomonadota</taxon>
        <taxon>Alphaproteobacteria</taxon>
        <taxon>Hyphomicrobiales</taxon>
        <taxon>Alsobacteraceae</taxon>
        <taxon>Alsobacter</taxon>
    </lineage>
</organism>
<keyword evidence="5" id="KW-0732">Signal</keyword>
<evidence type="ECO:0000256" key="11">
    <source>
        <dbReference type="ARBA" id="ARBA00093666"/>
    </source>
</evidence>
<dbReference type="CDD" id="cd14844">
    <property type="entry name" value="Zn-DD-carboxypeptidase_like"/>
    <property type="match status" value="1"/>
</dbReference>
<dbReference type="GO" id="GO:0008237">
    <property type="term" value="F:metallopeptidase activity"/>
    <property type="evidence" value="ECO:0007669"/>
    <property type="project" value="UniProtKB-KW"/>
</dbReference>
<evidence type="ECO:0000256" key="10">
    <source>
        <dbReference type="ARBA" id="ARBA00093448"/>
    </source>
</evidence>
<keyword evidence="6" id="KW-0378">Hydrolase</keyword>
<dbReference type="AlphaFoldDB" id="A0A917MHU5"/>
<evidence type="ECO:0000256" key="1">
    <source>
        <dbReference type="ARBA" id="ARBA00001947"/>
    </source>
</evidence>
<gene>
    <name evidence="13" type="ORF">GCM10007036_18340</name>
</gene>
<evidence type="ECO:0000256" key="7">
    <source>
        <dbReference type="ARBA" id="ARBA00022833"/>
    </source>
</evidence>
<evidence type="ECO:0000313" key="14">
    <source>
        <dbReference type="Proteomes" id="UP000603912"/>
    </source>
</evidence>
<evidence type="ECO:0000256" key="5">
    <source>
        <dbReference type="ARBA" id="ARBA00022729"/>
    </source>
</evidence>
<evidence type="ECO:0000256" key="9">
    <source>
        <dbReference type="ARBA" id="ARBA00023316"/>
    </source>
</evidence>
<dbReference type="GO" id="GO:0046872">
    <property type="term" value="F:metal ion binding"/>
    <property type="evidence" value="ECO:0007669"/>
    <property type="project" value="UniProtKB-KW"/>
</dbReference>
<comment type="cofactor">
    <cofactor evidence="1">
        <name>Zn(2+)</name>
        <dbReference type="ChEBI" id="CHEBI:29105"/>
    </cofactor>
</comment>
<evidence type="ECO:0000256" key="8">
    <source>
        <dbReference type="ARBA" id="ARBA00023049"/>
    </source>
</evidence>
<dbReference type="PANTHER" id="PTHR37425:SF1">
    <property type="entry name" value="OUTER MEMBRANE PROTEIN"/>
    <property type="match status" value="1"/>
</dbReference>
<reference evidence="13" key="1">
    <citation type="journal article" date="2014" name="Int. J. Syst. Evol. Microbiol.">
        <title>Complete genome sequence of Corynebacterium casei LMG S-19264T (=DSM 44701T), isolated from a smear-ripened cheese.</title>
        <authorList>
            <consortium name="US DOE Joint Genome Institute (JGI-PGF)"/>
            <person name="Walter F."/>
            <person name="Albersmeier A."/>
            <person name="Kalinowski J."/>
            <person name="Ruckert C."/>
        </authorList>
    </citation>
    <scope>NUCLEOTIDE SEQUENCE</scope>
    <source>
        <strain evidence="13">CGMCC 1.12214</strain>
    </source>
</reference>
<accession>A0A917MHU5</accession>
<keyword evidence="9" id="KW-0961">Cell wall biogenesis/degradation</keyword>
<feature type="region of interest" description="Disordered" evidence="12">
    <location>
        <begin position="263"/>
        <end position="303"/>
    </location>
</feature>
<dbReference type="InterPro" id="IPR009045">
    <property type="entry name" value="Zn_M74/Hedgehog-like"/>
</dbReference>
<protein>
    <recommendedName>
        <fullName evidence="11">Murein endopeptidase K</fullName>
    </recommendedName>
</protein>
<dbReference type="GO" id="GO:0006508">
    <property type="term" value="P:proteolysis"/>
    <property type="evidence" value="ECO:0007669"/>
    <property type="project" value="UniProtKB-KW"/>
</dbReference>
<comment type="similarity">
    <text evidence="10">Belongs to the peptidase M15 family.</text>
</comment>
<comment type="pathway">
    <text evidence="2">Cell wall biogenesis; cell wall polysaccharide biosynthesis.</text>
</comment>
<proteinExistence type="inferred from homology"/>
<dbReference type="Proteomes" id="UP000603912">
    <property type="component" value="Unassembled WGS sequence"/>
</dbReference>
<dbReference type="Pfam" id="PF05951">
    <property type="entry name" value="Peptidase_M15_2"/>
    <property type="match status" value="1"/>
</dbReference>
<keyword evidence="7" id="KW-0862">Zinc</keyword>
<name>A0A917MHU5_9HYPH</name>
<sequence>MKAEPKGGRRTASAGRWLRITAGVLAVSTLVATNDGPPALAFGDERSLTLFHTHRNETATITYRRNGVFDADGLEKLNTFLRDWRNDQQTRMDPRLFDVVWEAYRESGSKAPIQIISAYRSPVTNAMLHRRSRAVAEQSQHMLGKAMDIRLADVDTARLRATAMRLQHGGVGYYSSEKFVHVDTGSIRAWPRMGQDQLAKLFPDGKTVHLPSNGKPLPGYQEAKAALLARGETVEGVTTTMVAEAPIGARKSFFAALFGSSRDTTQGGAAPEQEAANALPASASSYVETDPQPAASPTPLPLRRPIDLPGAVVTAAAAAPSETGEAAMASMMAGLLSREAGWSTADTQDAAVQALFSVQPKPASRGPVRIAQASVKLASAPNAEALAPPEAVMLDIRFTLGPATDLGLARFSGPAVRNLRTASLLFDSL</sequence>
<keyword evidence="14" id="KW-1185">Reference proteome</keyword>
<dbReference type="InterPro" id="IPR010275">
    <property type="entry name" value="MepK"/>
</dbReference>
<dbReference type="EMBL" id="BMES01000001">
    <property type="protein sequence ID" value="GGH17118.1"/>
    <property type="molecule type" value="Genomic_DNA"/>
</dbReference>
<keyword evidence="8" id="KW-0482">Metalloprotease</keyword>